<name>A0A1E7LDX0_9ACTN</name>
<dbReference type="RefSeq" id="WP_070205129.1">
    <property type="nucleotide sequence ID" value="NZ_LJGZ01000114.1"/>
</dbReference>
<reference evidence="2 3" key="1">
    <citation type="journal article" date="2016" name="Front. Microbiol.">
        <title>Comparative Genomics Analysis of Streptomyces Species Reveals Their Adaptation to the Marine Environment and Their Diversity at the Genomic Level.</title>
        <authorList>
            <person name="Tian X."/>
            <person name="Zhang Z."/>
            <person name="Yang T."/>
            <person name="Chen M."/>
            <person name="Li J."/>
            <person name="Chen F."/>
            <person name="Yang J."/>
            <person name="Li W."/>
            <person name="Zhang B."/>
            <person name="Zhang Z."/>
            <person name="Wu J."/>
            <person name="Zhang C."/>
            <person name="Long L."/>
            <person name="Xiao J."/>
        </authorList>
    </citation>
    <scope>NUCLEOTIDE SEQUENCE [LARGE SCALE GENOMIC DNA]</scope>
    <source>
        <strain evidence="2 3">SCSIO M10372</strain>
    </source>
</reference>
<accession>A0A1E7LDX0</accession>
<evidence type="ECO:0000313" key="3">
    <source>
        <dbReference type="Proteomes" id="UP000175971"/>
    </source>
</evidence>
<organism evidence="2 3">
    <name type="scientific">Streptomyces nanshensis</name>
    <dbReference type="NCBI Taxonomy" id="518642"/>
    <lineage>
        <taxon>Bacteria</taxon>
        <taxon>Bacillati</taxon>
        <taxon>Actinomycetota</taxon>
        <taxon>Actinomycetes</taxon>
        <taxon>Kitasatosporales</taxon>
        <taxon>Streptomycetaceae</taxon>
        <taxon>Streptomyces</taxon>
    </lineage>
</organism>
<dbReference type="AlphaFoldDB" id="A0A1E7LDX0"/>
<dbReference type="EMBL" id="LJGZ01000114">
    <property type="protein sequence ID" value="OEV14415.1"/>
    <property type="molecule type" value="Genomic_DNA"/>
</dbReference>
<proteinExistence type="predicted"/>
<keyword evidence="3" id="KW-1185">Reference proteome</keyword>
<comment type="caution">
    <text evidence="2">The sequence shown here is derived from an EMBL/GenBank/DDBJ whole genome shotgun (WGS) entry which is preliminary data.</text>
</comment>
<dbReference type="PATRIC" id="fig|518642.7.peg.8204"/>
<evidence type="ECO:0000313" key="2">
    <source>
        <dbReference type="EMBL" id="OEV14415.1"/>
    </source>
</evidence>
<evidence type="ECO:0000256" key="1">
    <source>
        <dbReference type="SAM" id="SignalP"/>
    </source>
</evidence>
<keyword evidence="1" id="KW-0732">Signal</keyword>
<feature type="signal peptide" evidence="1">
    <location>
        <begin position="1"/>
        <end position="28"/>
    </location>
</feature>
<protein>
    <submittedName>
        <fullName evidence="2">Uncharacterized protein</fullName>
    </submittedName>
</protein>
<feature type="chain" id="PRO_5009197248" evidence="1">
    <location>
        <begin position="29"/>
        <end position="91"/>
    </location>
</feature>
<gene>
    <name evidence="2" type="ORF">AN221_41670</name>
</gene>
<dbReference type="Proteomes" id="UP000175971">
    <property type="component" value="Unassembled WGS sequence"/>
</dbReference>
<sequence>MKHMRKASAVVATALLIGIAGPLSQAHAAKSYTAVVKCAKVKISNNNAVGFVDGKGKANTKPKAIAAAKKNANSKVGKGYRAKHCDVKSVK</sequence>